<dbReference type="GO" id="GO:0006397">
    <property type="term" value="P:mRNA processing"/>
    <property type="evidence" value="ECO:0007669"/>
    <property type="project" value="UniProtKB-KW"/>
</dbReference>
<dbReference type="EC" id="2.7.7.19" evidence="3"/>
<dbReference type="AlphaFoldDB" id="A0A6V7WBI1"/>
<organism evidence="13 14">
    <name type="scientific">Meloidogyne enterolobii</name>
    <name type="common">Root-knot nematode worm</name>
    <name type="synonym">Meloidogyne mayaguensis</name>
    <dbReference type="NCBI Taxonomy" id="390850"/>
    <lineage>
        <taxon>Eukaryota</taxon>
        <taxon>Metazoa</taxon>
        <taxon>Ecdysozoa</taxon>
        <taxon>Nematoda</taxon>
        <taxon>Chromadorea</taxon>
        <taxon>Rhabditida</taxon>
        <taxon>Tylenchina</taxon>
        <taxon>Tylenchomorpha</taxon>
        <taxon>Tylenchoidea</taxon>
        <taxon>Meloidogynidae</taxon>
        <taxon>Meloidogyninae</taxon>
        <taxon>Meloidogyne</taxon>
    </lineage>
</organism>
<evidence type="ECO:0000313" key="14">
    <source>
        <dbReference type="Proteomes" id="UP000580250"/>
    </source>
</evidence>
<dbReference type="SUPFAM" id="SSF81631">
    <property type="entry name" value="PAP/OAS1 substrate-binding domain"/>
    <property type="match status" value="1"/>
</dbReference>
<dbReference type="GO" id="GO:1990817">
    <property type="term" value="F:poly(A) RNA polymerase activity"/>
    <property type="evidence" value="ECO:0007669"/>
    <property type="project" value="UniProtKB-EC"/>
</dbReference>
<dbReference type="EMBL" id="CAJEWN010000501">
    <property type="protein sequence ID" value="CAD2184412.1"/>
    <property type="molecule type" value="Genomic_DNA"/>
</dbReference>
<feature type="domain" description="Poly(A) polymerase central" evidence="12">
    <location>
        <begin position="98"/>
        <end position="180"/>
    </location>
</feature>
<feature type="domain" description="Poly(A) polymerase RNA-binding" evidence="11">
    <location>
        <begin position="300"/>
        <end position="356"/>
    </location>
</feature>
<dbReference type="GO" id="GO:0005634">
    <property type="term" value="C:nucleus"/>
    <property type="evidence" value="ECO:0007669"/>
    <property type="project" value="UniProtKB-SubCell"/>
</dbReference>
<dbReference type="OrthoDB" id="412748at2759"/>
<dbReference type="PANTHER" id="PTHR10682">
    <property type="entry name" value="POLY A POLYMERASE"/>
    <property type="match status" value="1"/>
</dbReference>
<sequence length="438" mass="52160">MHTRIKIIKFNKNGINFDISFIIIDEIQSETLKNTFPLNRLNNQEFEEIIEHKRQKSKKLYKPEDLSGIESEIYSLASFNSNNIMLKFIEMTGNVNKFEIFARTIKKWAKNHFIYDGQFGFLNGATLNVLVIKVLLLYFDSSLLYLLQNFFQTYMEWFDNLFTLIKYRLLNINSRDWQNIVSLDELTNKPLSWSSEEELNKRKGLYLGKKFGVSEKEMKRLENHANLIMVVLTPGYPKQNCSFNVNYSTRQIIKKELEIAYSFRSSQNNLGNNMLINAKNTYEEMSLINNWMNWLNGVNFLDKYKHYLLILCISTHYNLKENVNYCRYVESRIRLELVFSIEDDNLIKYAHAFSKENWLPNKIKQKFGGHITQHWWIGIETYEQIIQIEIYNSIEGNILKNFVDRIQTNTPIALRKSGGWLEMFYYNKENDKNIFKNY</sequence>
<evidence type="ECO:0000256" key="7">
    <source>
        <dbReference type="ARBA" id="ARBA00022840"/>
    </source>
</evidence>
<keyword evidence="10" id="KW-1133">Transmembrane helix</keyword>
<name>A0A6V7WBI1_MELEN</name>
<keyword evidence="8" id="KW-0539">Nucleus</keyword>
<proteinExistence type="inferred from homology"/>
<gene>
    <name evidence="13" type="ORF">MENT_LOCUS36761</name>
</gene>
<dbReference type="InterPro" id="IPR007012">
    <property type="entry name" value="PolA_pol_cen_dom"/>
</dbReference>
<evidence type="ECO:0000256" key="4">
    <source>
        <dbReference type="ARBA" id="ARBA00022664"/>
    </source>
</evidence>
<dbReference type="Gene3D" id="1.10.1410.10">
    <property type="match status" value="1"/>
</dbReference>
<keyword evidence="10" id="KW-0812">Transmembrane</keyword>
<keyword evidence="4" id="KW-0507">mRNA processing</keyword>
<keyword evidence="7" id="KW-0067">ATP-binding</keyword>
<dbReference type="Pfam" id="PF04928">
    <property type="entry name" value="PAP_central"/>
    <property type="match status" value="1"/>
</dbReference>
<dbReference type="GO" id="GO:0031123">
    <property type="term" value="P:RNA 3'-end processing"/>
    <property type="evidence" value="ECO:0007669"/>
    <property type="project" value="InterPro"/>
</dbReference>
<evidence type="ECO:0000256" key="5">
    <source>
        <dbReference type="ARBA" id="ARBA00022679"/>
    </source>
</evidence>
<dbReference type="Gene3D" id="3.30.70.590">
    <property type="entry name" value="Poly(A) polymerase predicted RNA binding domain"/>
    <property type="match status" value="1"/>
</dbReference>
<dbReference type="GO" id="GO:0003723">
    <property type="term" value="F:RNA binding"/>
    <property type="evidence" value="ECO:0007669"/>
    <property type="project" value="InterPro"/>
</dbReference>
<dbReference type="InterPro" id="IPR007010">
    <property type="entry name" value="PolA_pol_RNA-bd_dom"/>
</dbReference>
<feature type="transmembrane region" description="Helical" evidence="10">
    <location>
        <begin position="113"/>
        <end position="139"/>
    </location>
</feature>
<evidence type="ECO:0000259" key="12">
    <source>
        <dbReference type="Pfam" id="PF04928"/>
    </source>
</evidence>
<evidence type="ECO:0000256" key="3">
    <source>
        <dbReference type="ARBA" id="ARBA00012388"/>
    </source>
</evidence>
<dbReference type="PANTHER" id="PTHR10682:SF10">
    <property type="entry name" value="POLYNUCLEOTIDE ADENYLYLTRANSFERASE"/>
    <property type="match status" value="1"/>
</dbReference>
<evidence type="ECO:0000256" key="10">
    <source>
        <dbReference type="SAM" id="Phobius"/>
    </source>
</evidence>
<accession>A0A6V7WBI1</accession>
<protein>
    <recommendedName>
        <fullName evidence="3">polynucleotide adenylyltransferase</fullName>
        <ecNumber evidence="3">2.7.7.19</ecNumber>
    </recommendedName>
</protein>
<dbReference type="Pfam" id="PF04926">
    <property type="entry name" value="PAP_RNA-bind"/>
    <property type="match status" value="1"/>
</dbReference>
<evidence type="ECO:0000256" key="6">
    <source>
        <dbReference type="ARBA" id="ARBA00022741"/>
    </source>
</evidence>
<keyword evidence="10" id="KW-0472">Membrane</keyword>
<dbReference type="Proteomes" id="UP000580250">
    <property type="component" value="Unassembled WGS sequence"/>
</dbReference>
<dbReference type="SUPFAM" id="SSF55003">
    <property type="entry name" value="PAP/Archaeal CCA-adding enzyme, C-terminal domain"/>
    <property type="match status" value="1"/>
</dbReference>
<evidence type="ECO:0000256" key="1">
    <source>
        <dbReference type="ARBA" id="ARBA00004123"/>
    </source>
</evidence>
<evidence type="ECO:0000256" key="8">
    <source>
        <dbReference type="ARBA" id="ARBA00023242"/>
    </source>
</evidence>
<comment type="subcellular location">
    <subcellularLocation>
        <location evidence="1">Nucleus</location>
    </subcellularLocation>
</comment>
<comment type="caution">
    <text evidence="13">The sequence shown here is derived from an EMBL/GenBank/DDBJ whole genome shotgun (WGS) entry which is preliminary data.</text>
</comment>
<keyword evidence="6" id="KW-0547">Nucleotide-binding</keyword>
<evidence type="ECO:0000259" key="11">
    <source>
        <dbReference type="Pfam" id="PF04926"/>
    </source>
</evidence>
<reference evidence="13 14" key="1">
    <citation type="submission" date="2020-08" db="EMBL/GenBank/DDBJ databases">
        <authorList>
            <person name="Koutsovoulos G."/>
            <person name="Danchin GJ E."/>
        </authorList>
    </citation>
    <scope>NUCLEOTIDE SEQUENCE [LARGE SCALE GENOMIC DNA]</scope>
</reference>
<evidence type="ECO:0000256" key="2">
    <source>
        <dbReference type="ARBA" id="ARBA00010912"/>
    </source>
</evidence>
<dbReference type="GO" id="GO:0005524">
    <property type="term" value="F:ATP binding"/>
    <property type="evidence" value="ECO:0007669"/>
    <property type="project" value="UniProtKB-KW"/>
</dbReference>
<evidence type="ECO:0000313" key="13">
    <source>
        <dbReference type="EMBL" id="CAD2184412.1"/>
    </source>
</evidence>
<comment type="catalytic activity">
    <reaction evidence="9">
        <text>RNA(n) + ATP = RNA(n)-3'-adenine ribonucleotide + diphosphate</text>
        <dbReference type="Rhea" id="RHEA:11332"/>
        <dbReference type="Rhea" id="RHEA-COMP:14527"/>
        <dbReference type="Rhea" id="RHEA-COMP:17347"/>
        <dbReference type="ChEBI" id="CHEBI:30616"/>
        <dbReference type="ChEBI" id="CHEBI:33019"/>
        <dbReference type="ChEBI" id="CHEBI:140395"/>
        <dbReference type="ChEBI" id="CHEBI:173115"/>
        <dbReference type="EC" id="2.7.7.19"/>
    </reaction>
</comment>
<keyword evidence="5" id="KW-0808">Transferase</keyword>
<comment type="similarity">
    <text evidence="2">Belongs to the poly(A) polymerase family.</text>
</comment>
<evidence type="ECO:0000256" key="9">
    <source>
        <dbReference type="ARBA" id="ARBA00048830"/>
    </source>
</evidence>
<dbReference type="InterPro" id="IPR011068">
    <property type="entry name" value="NuclTrfase_I-like_C"/>
</dbReference>